<dbReference type="PANTHER" id="PTHR43806">
    <property type="entry name" value="PEPTIDASE S8"/>
    <property type="match status" value="1"/>
</dbReference>
<dbReference type="GO" id="GO:0006508">
    <property type="term" value="P:proteolysis"/>
    <property type="evidence" value="ECO:0007669"/>
    <property type="project" value="UniProtKB-KW"/>
</dbReference>
<dbReference type="EMBL" id="UFTJ01000002">
    <property type="protein sequence ID" value="SSZ55844.1"/>
    <property type="molecule type" value="Genomic_DNA"/>
</dbReference>
<dbReference type="Gene3D" id="3.40.50.200">
    <property type="entry name" value="Peptidase S8/S53 domain"/>
    <property type="match status" value="1"/>
</dbReference>
<dbReference type="SUPFAM" id="SSF49785">
    <property type="entry name" value="Galactose-binding domain-like"/>
    <property type="match status" value="1"/>
</dbReference>
<evidence type="ECO:0000313" key="10">
    <source>
        <dbReference type="EMBL" id="SSZ55844.1"/>
    </source>
</evidence>
<accession>A0A376C1F7</accession>
<name>A0A376C1F7_9FLAO</name>
<keyword evidence="3 7" id="KW-0732">Signal</keyword>
<feature type="region of interest" description="Disordered" evidence="6">
    <location>
        <begin position="131"/>
        <end position="157"/>
    </location>
</feature>
<evidence type="ECO:0000313" key="11">
    <source>
        <dbReference type="Proteomes" id="UP000255515"/>
    </source>
</evidence>
<proteinExistence type="inferred from homology"/>
<keyword evidence="4 10" id="KW-0378">Hydrolase</keyword>
<keyword evidence="5" id="KW-0720">Serine protease</keyword>
<feature type="signal peptide" evidence="7">
    <location>
        <begin position="1"/>
        <end position="19"/>
    </location>
</feature>
<feature type="domain" description="Peptidase S8/S53" evidence="8">
    <location>
        <begin position="149"/>
        <end position="475"/>
    </location>
</feature>
<dbReference type="RefSeq" id="WP_002688826.1">
    <property type="nucleotide sequence ID" value="NZ_UFTJ01000002.1"/>
</dbReference>
<evidence type="ECO:0000259" key="9">
    <source>
        <dbReference type="Pfam" id="PF18962"/>
    </source>
</evidence>
<dbReference type="EC" id="3.4.21.110" evidence="10"/>
<dbReference type="NCBIfam" id="TIGR04183">
    <property type="entry name" value="Por_Secre_tail"/>
    <property type="match status" value="1"/>
</dbReference>
<evidence type="ECO:0000256" key="4">
    <source>
        <dbReference type="ARBA" id="ARBA00022801"/>
    </source>
</evidence>
<feature type="domain" description="Secretion system C-terminal sorting" evidence="9">
    <location>
        <begin position="648"/>
        <end position="716"/>
    </location>
</feature>
<comment type="similarity">
    <text evidence="1">Belongs to the peptidase S8 family.</text>
</comment>
<sequence>MNKKLILLGSLVSALTLSAQEGVNRKLYEKFEKQRIENNTQFEKYWNSLGTTLKNESEKEQLKNSVAFFFEGKPYYLSSDDTHQNTNANIDFLHDGTISGLTGAFTGNGLQLHQFDGGRIYNYHPDLGGTAPTTTPTVTPGAESTRVTNGEGTSVPYSGHATNVASMMASVGRNLSYSNGTPAGNTKGVAPNAQVEGYSFGASTLPGQSSPMSVHQKILHILPHISNHSYGVNSGWRFAPASPNNIGAGWYWGGGYEPNTDSSYNLMGTYFFSDQNYDFIVKQNPNLVIVKSAGNYFGDGPTGSQVTNAYFGAGTSSNPYQAFTSAHTLPLNNCSDGYDCIGPGSLAKNIIIVGSTMKITANNGRYTTASDVVKSGFSSAGPRDDGGIKPDIAGVGSDILSATHNPQTNGPGYTQGSGTSYSAPNVTGIIGLWNTVYSSLFNSQNLNAAKAKTLLLHSAQEAGDHPGPDAWYGWGFADAKRGAELLVGKSNGNVIFEEPTLNNNSTYTLNVTPTSNGPLKVTISWIDPAFEVPPFSTLTVADVYNNRNSKLINDLDLRIIDTTTNTPVLPWRLNINNLDAGAERGDNTVDNVEQVLIDNAIGGRTYRIEVAHKGTLQNNEAQNFAIIAEGTNGILSTDEQAKKKDALIYPTIAKETVNIQLPSSSSAKVSIFDTSGKLVKQQDIKQESAIHVNDLKQGVYIISIESKDLKTSKKFIKE</sequence>
<protein>
    <submittedName>
        <fullName evidence="10">C5a peptidase</fullName>
        <ecNumber evidence="10">3.4.21.110</ecNumber>
    </submittedName>
</protein>
<organism evidence="10 11">
    <name type="scientific">Bergeyella zoohelcum</name>
    <dbReference type="NCBI Taxonomy" id="1015"/>
    <lineage>
        <taxon>Bacteria</taxon>
        <taxon>Pseudomonadati</taxon>
        <taxon>Bacteroidota</taxon>
        <taxon>Flavobacteriia</taxon>
        <taxon>Flavobacteriales</taxon>
        <taxon>Weeksellaceae</taxon>
        <taxon>Bergeyella</taxon>
    </lineage>
</organism>
<dbReference type="InterPro" id="IPR036852">
    <property type="entry name" value="Peptidase_S8/S53_dom_sf"/>
</dbReference>
<dbReference type="PROSITE" id="PS00138">
    <property type="entry name" value="SUBTILASE_SER"/>
    <property type="match status" value="1"/>
</dbReference>
<dbReference type="SUPFAM" id="SSF52743">
    <property type="entry name" value="Subtilisin-like"/>
    <property type="match status" value="1"/>
</dbReference>
<dbReference type="InterPro" id="IPR026444">
    <property type="entry name" value="Secre_tail"/>
</dbReference>
<keyword evidence="2" id="KW-0645">Protease</keyword>
<evidence type="ECO:0000256" key="7">
    <source>
        <dbReference type="SAM" id="SignalP"/>
    </source>
</evidence>
<evidence type="ECO:0000256" key="1">
    <source>
        <dbReference type="ARBA" id="ARBA00011073"/>
    </source>
</evidence>
<dbReference type="Gene3D" id="2.60.120.380">
    <property type="match status" value="1"/>
</dbReference>
<evidence type="ECO:0000256" key="2">
    <source>
        <dbReference type="ARBA" id="ARBA00022670"/>
    </source>
</evidence>
<evidence type="ECO:0000256" key="6">
    <source>
        <dbReference type="SAM" id="MobiDB-lite"/>
    </source>
</evidence>
<feature type="compositionally biased region" description="Low complexity" evidence="6">
    <location>
        <begin position="131"/>
        <end position="142"/>
    </location>
</feature>
<reference evidence="10 11" key="1">
    <citation type="submission" date="2018-06" db="EMBL/GenBank/DDBJ databases">
        <authorList>
            <consortium name="Pathogen Informatics"/>
            <person name="Doyle S."/>
        </authorList>
    </citation>
    <scope>NUCLEOTIDE SEQUENCE [LARGE SCALE GENOMIC DNA]</scope>
    <source>
        <strain evidence="10 11">NCTC11661</strain>
    </source>
</reference>
<feature type="compositionally biased region" description="Polar residues" evidence="6">
    <location>
        <begin position="145"/>
        <end position="157"/>
    </location>
</feature>
<dbReference type="InterPro" id="IPR000209">
    <property type="entry name" value="Peptidase_S8/S53_dom"/>
</dbReference>
<dbReference type="Proteomes" id="UP000255515">
    <property type="component" value="Unassembled WGS sequence"/>
</dbReference>
<dbReference type="InterPro" id="IPR050131">
    <property type="entry name" value="Peptidase_S8_subtilisin-like"/>
</dbReference>
<dbReference type="PANTHER" id="PTHR43806:SF11">
    <property type="entry name" value="CEREVISIN-RELATED"/>
    <property type="match status" value="1"/>
</dbReference>
<dbReference type="Pfam" id="PF00082">
    <property type="entry name" value="Peptidase_S8"/>
    <property type="match status" value="1"/>
</dbReference>
<evidence type="ECO:0000256" key="5">
    <source>
        <dbReference type="ARBA" id="ARBA00022825"/>
    </source>
</evidence>
<dbReference type="Pfam" id="PF18962">
    <property type="entry name" value="Por_Secre_tail"/>
    <property type="match status" value="1"/>
</dbReference>
<dbReference type="AlphaFoldDB" id="A0A376C1F7"/>
<feature type="chain" id="PRO_5016738661" evidence="7">
    <location>
        <begin position="20"/>
        <end position="718"/>
    </location>
</feature>
<dbReference type="InterPro" id="IPR023828">
    <property type="entry name" value="Peptidase_S8_Ser-AS"/>
</dbReference>
<evidence type="ECO:0000259" key="8">
    <source>
        <dbReference type="Pfam" id="PF00082"/>
    </source>
</evidence>
<dbReference type="GO" id="GO:0004252">
    <property type="term" value="F:serine-type endopeptidase activity"/>
    <property type="evidence" value="ECO:0007669"/>
    <property type="project" value="InterPro"/>
</dbReference>
<dbReference type="InterPro" id="IPR008979">
    <property type="entry name" value="Galactose-bd-like_sf"/>
</dbReference>
<gene>
    <name evidence="10" type="primary">scpA_2</name>
    <name evidence="10" type="ORF">NCTC11661_01243</name>
</gene>
<evidence type="ECO:0000256" key="3">
    <source>
        <dbReference type="ARBA" id="ARBA00022729"/>
    </source>
</evidence>